<dbReference type="Pfam" id="PF08241">
    <property type="entry name" value="Methyltransf_11"/>
    <property type="match status" value="1"/>
</dbReference>
<dbReference type="GO" id="GO:0032259">
    <property type="term" value="P:methylation"/>
    <property type="evidence" value="ECO:0007669"/>
    <property type="project" value="UniProtKB-KW"/>
</dbReference>
<evidence type="ECO:0000313" key="3">
    <source>
        <dbReference type="Proteomes" id="UP001594351"/>
    </source>
</evidence>
<comment type="caution">
    <text evidence="2">The sequence shown here is derived from an EMBL/GenBank/DDBJ whole genome shotgun (WGS) entry which is preliminary data.</text>
</comment>
<evidence type="ECO:0000313" key="2">
    <source>
        <dbReference type="EMBL" id="MFC1853605.1"/>
    </source>
</evidence>
<dbReference type="CDD" id="cd02440">
    <property type="entry name" value="AdoMet_MTases"/>
    <property type="match status" value="1"/>
</dbReference>
<feature type="domain" description="Methyltransferase type 11" evidence="1">
    <location>
        <begin position="56"/>
        <end position="149"/>
    </location>
</feature>
<protein>
    <submittedName>
        <fullName evidence="2">Class I SAM-dependent methyltransferase</fullName>
    </submittedName>
</protein>
<reference evidence="2 3" key="1">
    <citation type="submission" date="2024-09" db="EMBL/GenBank/DDBJ databases">
        <title>Laminarin stimulates single cell rates of sulfate reduction while oxygen inhibits transcriptomic activity in coastal marine sediment.</title>
        <authorList>
            <person name="Lindsay M."/>
            <person name="Orcutt B."/>
            <person name="Emerson D."/>
            <person name="Stepanauskas R."/>
            <person name="D'Angelo T."/>
        </authorList>
    </citation>
    <scope>NUCLEOTIDE SEQUENCE [LARGE SCALE GENOMIC DNA]</scope>
    <source>
        <strain evidence="2">SAG AM-311-K15</strain>
    </source>
</reference>
<name>A0ABV6Z5A8_UNCC1</name>
<dbReference type="InterPro" id="IPR013216">
    <property type="entry name" value="Methyltransf_11"/>
</dbReference>
<sequence length="257" mass="29287">MAESTKTDHDRLLFNTIASQYARKDMVRSSVLVRRYELFFALSPFLRQLGSQGIIIDIGCGIGAPAIYLRGHYGQYIGIDHSEKMIENAQCFHHGNDKVSFLHGDVTTQSFQTPPADLILANGALHHMTHLEQVFQNIGHLARPGAFFIALEPQAGNPAIQLMRWLRGKVDPSYSRDQHYFKRAELFDLLHRHGLHDIALTYQGYFSTPFGQIILPYQPLAILCSRIALSFDRVLDQYLPSPLRFLSWHIIARARFP</sequence>
<dbReference type="GO" id="GO:0008168">
    <property type="term" value="F:methyltransferase activity"/>
    <property type="evidence" value="ECO:0007669"/>
    <property type="project" value="UniProtKB-KW"/>
</dbReference>
<keyword evidence="2" id="KW-0489">Methyltransferase</keyword>
<proteinExistence type="predicted"/>
<dbReference type="Gene3D" id="3.40.50.150">
    <property type="entry name" value="Vaccinia Virus protein VP39"/>
    <property type="match status" value="1"/>
</dbReference>
<dbReference type="SUPFAM" id="SSF53335">
    <property type="entry name" value="S-adenosyl-L-methionine-dependent methyltransferases"/>
    <property type="match status" value="1"/>
</dbReference>
<keyword evidence="2" id="KW-0808">Transferase</keyword>
<gene>
    <name evidence="2" type="ORF">ACFL27_25745</name>
</gene>
<evidence type="ECO:0000259" key="1">
    <source>
        <dbReference type="Pfam" id="PF08241"/>
    </source>
</evidence>
<dbReference type="EMBL" id="JBHPBY010000547">
    <property type="protein sequence ID" value="MFC1853605.1"/>
    <property type="molecule type" value="Genomic_DNA"/>
</dbReference>
<dbReference type="InterPro" id="IPR029063">
    <property type="entry name" value="SAM-dependent_MTases_sf"/>
</dbReference>
<dbReference type="Proteomes" id="UP001594351">
    <property type="component" value="Unassembled WGS sequence"/>
</dbReference>
<organism evidence="2 3">
    <name type="scientific">candidate division CSSED10-310 bacterium</name>
    <dbReference type="NCBI Taxonomy" id="2855610"/>
    <lineage>
        <taxon>Bacteria</taxon>
        <taxon>Bacteria division CSSED10-310</taxon>
    </lineage>
</organism>
<accession>A0ABV6Z5A8</accession>
<dbReference type="PANTHER" id="PTHR43861">
    <property type="entry name" value="TRANS-ACONITATE 2-METHYLTRANSFERASE-RELATED"/>
    <property type="match status" value="1"/>
</dbReference>
<keyword evidence="3" id="KW-1185">Reference proteome</keyword>